<evidence type="ECO:0000313" key="8">
    <source>
        <dbReference type="EMBL" id="HIZ15438.1"/>
    </source>
</evidence>
<feature type="transmembrane region" description="Helical" evidence="7">
    <location>
        <begin position="128"/>
        <end position="148"/>
    </location>
</feature>
<feature type="transmembrane region" description="Helical" evidence="7">
    <location>
        <begin position="25"/>
        <end position="44"/>
    </location>
</feature>
<evidence type="ECO:0000313" key="9">
    <source>
        <dbReference type="Proteomes" id="UP000824014"/>
    </source>
</evidence>
<reference evidence="8" key="1">
    <citation type="journal article" date="2021" name="PeerJ">
        <title>Extensive microbial diversity within the chicken gut microbiome revealed by metagenomics and culture.</title>
        <authorList>
            <person name="Gilroy R."/>
            <person name="Ravi A."/>
            <person name="Getino M."/>
            <person name="Pursley I."/>
            <person name="Horton D.L."/>
            <person name="Alikhan N.F."/>
            <person name="Baker D."/>
            <person name="Gharbi K."/>
            <person name="Hall N."/>
            <person name="Watson M."/>
            <person name="Adriaenssens E.M."/>
            <person name="Foster-Nyarko E."/>
            <person name="Jarju S."/>
            <person name="Secka A."/>
            <person name="Antonio M."/>
            <person name="Oren A."/>
            <person name="Chaudhuri R.R."/>
            <person name="La Ragione R."/>
            <person name="Hildebrand F."/>
            <person name="Pallen M.J."/>
        </authorList>
    </citation>
    <scope>NUCLEOTIDE SEQUENCE</scope>
    <source>
        <strain evidence="8">ChiHjej11B10-19426</strain>
    </source>
</reference>
<keyword evidence="4 7" id="KW-0812">Transmembrane</keyword>
<dbReference type="GO" id="GO:0008961">
    <property type="term" value="F:phosphatidylglycerol-prolipoprotein diacylglyceryl transferase activity"/>
    <property type="evidence" value="ECO:0007669"/>
    <property type="project" value="UniProtKB-UniRule"/>
</dbReference>
<evidence type="ECO:0000256" key="4">
    <source>
        <dbReference type="ARBA" id="ARBA00022692"/>
    </source>
</evidence>
<feature type="transmembrane region" description="Helical" evidence="7">
    <location>
        <begin position="56"/>
        <end position="74"/>
    </location>
</feature>
<keyword evidence="5 7" id="KW-1133">Transmembrane helix</keyword>
<dbReference type="AlphaFoldDB" id="A0A9D2DEE9"/>
<dbReference type="EC" id="2.5.1.145" evidence="7"/>
<reference evidence="8" key="2">
    <citation type="submission" date="2021-04" db="EMBL/GenBank/DDBJ databases">
        <authorList>
            <person name="Gilroy R."/>
        </authorList>
    </citation>
    <scope>NUCLEOTIDE SEQUENCE</scope>
    <source>
        <strain evidence="8">ChiHjej11B10-19426</strain>
    </source>
</reference>
<name>A0A9D2DEE9_9BACT</name>
<feature type="transmembrane region" description="Helical" evidence="7">
    <location>
        <begin position="254"/>
        <end position="272"/>
    </location>
</feature>
<feature type="binding site" evidence="7">
    <location>
        <position position="143"/>
    </location>
    <ligand>
        <name>a 1,2-diacyl-sn-glycero-3-phospho-(1'-sn-glycerol)</name>
        <dbReference type="ChEBI" id="CHEBI:64716"/>
    </ligand>
</feature>
<dbReference type="GO" id="GO:0005886">
    <property type="term" value="C:plasma membrane"/>
    <property type="evidence" value="ECO:0007669"/>
    <property type="project" value="UniProtKB-SubCell"/>
</dbReference>
<comment type="caution">
    <text evidence="8">The sequence shown here is derived from an EMBL/GenBank/DDBJ whole genome shotgun (WGS) entry which is preliminary data.</text>
</comment>
<feature type="transmembrane region" description="Helical" evidence="7">
    <location>
        <begin position="216"/>
        <end position="234"/>
    </location>
</feature>
<evidence type="ECO:0000256" key="3">
    <source>
        <dbReference type="ARBA" id="ARBA00022679"/>
    </source>
</evidence>
<proteinExistence type="inferred from homology"/>
<dbReference type="GO" id="GO:0042158">
    <property type="term" value="P:lipoprotein biosynthetic process"/>
    <property type="evidence" value="ECO:0007669"/>
    <property type="project" value="UniProtKB-UniRule"/>
</dbReference>
<dbReference type="HAMAP" id="MF_01147">
    <property type="entry name" value="Lgt"/>
    <property type="match status" value="1"/>
</dbReference>
<organism evidence="8 9">
    <name type="scientific">Candidatus Tidjanibacter faecipullorum</name>
    <dbReference type="NCBI Taxonomy" id="2838766"/>
    <lineage>
        <taxon>Bacteria</taxon>
        <taxon>Pseudomonadati</taxon>
        <taxon>Bacteroidota</taxon>
        <taxon>Bacteroidia</taxon>
        <taxon>Bacteroidales</taxon>
        <taxon>Rikenellaceae</taxon>
        <taxon>Tidjanibacter</taxon>
    </lineage>
</organism>
<evidence type="ECO:0000256" key="2">
    <source>
        <dbReference type="ARBA" id="ARBA00022475"/>
    </source>
</evidence>
<dbReference type="Proteomes" id="UP000824014">
    <property type="component" value="Unassembled WGS sequence"/>
</dbReference>
<feature type="transmembrane region" description="Helical" evidence="7">
    <location>
        <begin position="192"/>
        <end position="209"/>
    </location>
</feature>
<feature type="transmembrane region" description="Helical" evidence="7">
    <location>
        <begin position="94"/>
        <end position="116"/>
    </location>
</feature>
<comment type="pathway">
    <text evidence="7">Protein modification; lipoprotein biosynthesis (diacylglyceryl transfer).</text>
</comment>
<sequence>MILNSFLTVVWQFNPTFVRIGTFDIRWYGVMWAVAIGLGAYFFTRFCKREGLPAKLADSIFIYGALATIIGSRLGHCLFYEPGYYLADPIKILAFRDGGMASHGAAVGLLIGLWLFSRHNRMPYLWSLDRVMIPVAVGGAFVRLGNLFNHEIYGHPTDVPWAFRFIENVNAWMNGAEPVFGPPSHPTQIYEALAYLVLFGILCWLYYGLDAGRRYPGLMFGVGLIGVFLSRFLIEYVKNDQVDFEATMWLNMGQWLSIPFIVAGVVMIVYGLKHEQHPVPLAQVQALAAEREQREQRQARQTKKRKK</sequence>
<accession>A0A9D2DEE9</accession>
<dbReference type="PANTHER" id="PTHR30589:SF0">
    <property type="entry name" value="PHOSPHATIDYLGLYCEROL--PROLIPOPROTEIN DIACYLGLYCERYL TRANSFERASE"/>
    <property type="match status" value="1"/>
</dbReference>
<keyword evidence="6 7" id="KW-0472">Membrane</keyword>
<protein>
    <recommendedName>
        <fullName evidence="7">Phosphatidylglycerol--prolipoprotein diacylglyceryl transferase</fullName>
        <ecNumber evidence="7">2.5.1.145</ecNumber>
    </recommendedName>
</protein>
<comment type="similarity">
    <text evidence="1 7">Belongs to the Lgt family.</text>
</comment>
<evidence type="ECO:0000256" key="1">
    <source>
        <dbReference type="ARBA" id="ARBA00007150"/>
    </source>
</evidence>
<dbReference type="PANTHER" id="PTHR30589">
    <property type="entry name" value="PROLIPOPROTEIN DIACYLGLYCERYL TRANSFERASE"/>
    <property type="match status" value="1"/>
</dbReference>
<dbReference type="Pfam" id="PF01790">
    <property type="entry name" value="LGT"/>
    <property type="match status" value="1"/>
</dbReference>
<comment type="function">
    <text evidence="7">Catalyzes the transfer of the diacylglyceryl group from phosphatidylglycerol to the sulfhydryl group of the N-terminal cysteine of a prolipoprotein, the first step in the formation of mature lipoproteins.</text>
</comment>
<evidence type="ECO:0000256" key="7">
    <source>
        <dbReference type="HAMAP-Rule" id="MF_01147"/>
    </source>
</evidence>
<dbReference type="InterPro" id="IPR001640">
    <property type="entry name" value="Lgt"/>
</dbReference>
<comment type="catalytic activity">
    <reaction evidence="7">
        <text>L-cysteinyl-[prolipoprotein] + a 1,2-diacyl-sn-glycero-3-phospho-(1'-sn-glycerol) = an S-1,2-diacyl-sn-glyceryl-L-cysteinyl-[prolipoprotein] + sn-glycerol 1-phosphate + H(+)</text>
        <dbReference type="Rhea" id="RHEA:56712"/>
        <dbReference type="Rhea" id="RHEA-COMP:14679"/>
        <dbReference type="Rhea" id="RHEA-COMP:14680"/>
        <dbReference type="ChEBI" id="CHEBI:15378"/>
        <dbReference type="ChEBI" id="CHEBI:29950"/>
        <dbReference type="ChEBI" id="CHEBI:57685"/>
        <dbReference type="ChEBI" id="CHEBI:64716"/>
        <dbReference type="ChEBI" id="CHEBI:140658"/>
        <dbReference type="EC" id="2.5.1.145"/>
    </reaction>
</comment>
<keyword evidence="3 7" id="KW-0808">Transferase</keyword>
<dbReference type="NCBIfam" id="TIGR00544">
    <property type="entry name" value="lgt"/>
    <property type="match status" value="1"/>
</dbReference>
<comment type="subcellular location">
    <subcellularLocation>
        <location evidence="7">Cell membrane</location>
        <topology evidence="7">Multi-pass membrane protein</topology>
    </subcellularLocation>
</comment>
<dbReference type="EMBL" id="DXCC01000017">
    <property type="protein sequence ID" value="HIZ15438.1"/>
    <property type="molecule type" value="Genomic_DNA"/>
</dbReference>
<keyword evidence="2 7" id="KW-1003">Cell membrane</keyword>
<evidence type="ECO:0000256" key="5">
    <source>
        <dbReference type="ARBA" id="ARBA00022989"/>
    </source>
</evidence>
<gene>
    <name evidence="7 8" type="primary">lgt</name>
    <name evidence="8" type="ORF">H9816_05970</name>
</gene>
<evidence type="ECO:0000256" key="6">
    <source>
        <dbReference type="ARBA" id="ARBA00023136"/>
    </source>
</evidence>